<keyword evidence="3" id="KW-1185">Reference proteome</keyword>
<dbReference type="Pfam" id="PF03806">
    <property type="entry name" value="ABG_transport"/>
    <property type="match status" value="1"/>
</dbReference>
<evidence type="ECO:0000313" key="3">
    <source>
        <dbReference type="Proteomes" id="UP001432099"/>
    </source>
</evidence>
<dbReference type="EMBL" id="AP028127">
    <property type="protein sequence ID" value="BEH92016.1"/>
    <property type="molecule type" value="Genomic_DNA"/>
</dbReference>
<feature type="transmembrane region" description="Helical" evidence="1">
    <location>
        <begin position="451"/>
        <end position="470"/>
    </location>
</feature>
<proteinExistence type="predicted"/>
<organism evidence="2 3">
    <name type="scientific">Turicibacter faecis</name>
    <dbReference type="NCBI Taxonomy" id="2963365"/>
    <lineage>
        <taxon>Bacteria</taxon>
        <taxon>Bacillati</taxon>
        <taxon>Bacillota</taxon>
        <taxon>Erysipelotrichia</taxon>
        <taxon>Erysipelotrichales</taxon>
        <taxon>Turicibacteraceae</taxon>
        <taxon>Turicibacter</taxon>
    </lineage>
</organism>
<feature type="transmembrane region" description="Helical" evidence="1">
    <location>
        <begin position="218"/>
        <end position="236"/>
    </location>
</feature>
<feature type="transmembrane region" description="Helical" evidence="1">
    <location>
        <begin position="268"/>
        <end position="288"/>
    </location>
</feature>
<dbReference type="InterPro" id="IPR004697">
    <property type="entry name" value="AbgT"/>
</dbReference>
<feature type="transmembrane region" description="Helical" evidence="1">
    <location>
        <begin position="130"/>
        <end position="161"/>
    </location>
</feature>
<feature type="transmembrane region" description="Helical" evidence="1">
    <location>
        <begin position="351"/>
        <end position="368"/>
    </location>
</feature>
<reference evidence="2" key="1">
    <citation type="journal article" date="2024" name="Int. J. Syst. Evol. Microbiol.">
        <title>Turicibacter faecis sp. nov., isolated from faeces of heart failure mouse model.</title>
        <authorList>
            <person name="Imamura Y."/>
            <person name="Motooka D."/>
            <person name="Nakajima Y."/>
            <person name="Ito S."/>
            <person name="Kitakaze M."/>
            <person name="Iida T."/>
            <person name="Nakamura S."/>
        </authorList>
    </citation>
    <scope>NUCLEOTIDE SEQUENCE</scope>
    <source>
        <strain evidence="2">TC023</strain>
    </source>
</reference>
<evidence type="ECO:0000256" key="1">
    <source>
        <dbReference type="SAM" id="Phobius"/>
    </source>
</evidence>
<feature type="transmembrane region" description="Helical" evidence="1">
    <location>
        <begin position="388"/>
        <end position="410"/>
    </location>
</feature>
<name>A0ABM8IL77_9FIRM</name>
<dbReference type="PANTHER" id="PTHR30282">
    <property type="entry name" value="P-AMINOBENZOYL GLUTAMATE TRANSPORTER"/>
    <property type="match status" value="1"/>
</dbReference>
<dbReference type="RefSeq" id="WP_161831512.1">
    <property type="nucleotide sequence ID" value="NZ_AP028127.1"/>
</dbReference>
<protein>
    <submittedName>
        <fullName evidence="2">Aminobenzoyl-glutamate transporter</fullName>
    </submittedName>
</protein>
<evidence type="ECO:0000313" key="2">
    <source>
        <dbReference type="EMBL" id="BEH92016.1"/>
    </source>
</evidence>
<feature type="transmembrane region" description="Helical" evidence="1">
    <location>
        <begin position="92"/>
        <end position="118"/>
    </location>
</feature>
<feature type="transmembrane region" description="Helical" evidence="1">
    <location>
        <begin position="308"/>
        <end position="330"/>
    </location>
</feature>
<gene>
    <name evidence="2" type="ORF">T23_21180</name>
</gene>
<feature type="transmembrane region" description="Helical" evidence="1">
    <location>
        <begin position="482"/>
        <end position="503"/>
    </location>
</feature>
<dbReference type="PANTHER" id="PTHR30282:SF0">
    <property type="entry name" value="P-AMINOBENZOYL-GLUTAMATE TRANSPORT PROTEIN"/>
    <property type="match status" value="1"/>
</dbReference>
<keyword evidence="1" id="KW-0812">Transmembrane</keyword>
<feature type="transmembrane region" description="Helical" evidence="1">
    <location>
        <begin position="21"/>
        <end position="42"/>
    </location>
</feature>
<dbReference type="Proteomes" id="UP001432099">
    <property type="component" value="Chromosome"/>
</dbReference>
<sequence>MSEQRKKIGILDRVERIGNALPHPATIFLILSVVIVVLSAILSATGLSVTYEGINRANNNAVEMMTVTVNSLLSKEGVQYLFSSAVTNFTGFAPLGTVLVALLGVGLAEGTGLIGTLLKKLVMSTPKRLITVVVVLAGVLSSIASDAGYVVLIPLGAIIFLSMGRHPLAGLAAAFAGVSGGFSANVMVGPTDSLLAGLTTEGAKLVDPNYVVGIQANWWFLIASTVLITIIGTVITEKIVEPRLGKYTGDAKVEDHEMKVSTEEQRGLRFAGIATLLMIILFAVLVVPANGFLRGTEAGVQGVLNSPFMNSMVVVIALVFAVAGIAYGFGAKVVKNDKDVMNLMGKSMASMGSYIVLVFFAAQFVAYFNYSNLGTIIAVKGADLLTAIGLQGIPLVILFILVVAFINIFMGSASAKWAILAPVFVPMLMKVGFTPEFTQMAYRIGDSTTNLISPLMSYFALIVTFAAKYDKKSGIGTLVSTMVPYSIALLIGWTILLVVWFVLRLPLGPGIEIFLPGF</sequence>
<accession>A0ABM8IL77</accession>
<keyword evidence="1" id="KW-0472">Membrane</keyword>
<keyword evidence="1" id="KW-1133">Transmembrane helix</keyword>